<keyword evidence="9" id="KW-1185">Reference proteome</keyword>
<reference evidence="8 9" key="1">
    <citation type="journal article" date="2014" name="Genome Announc.">
        <title>Draft Genome Sequence of the Antitrypanosomally Active Sponge-Associated Bacterium Actinokineospora sp. Strain EG49.</title>
        <authorList>
            <person name="Harjes J."/>
            <person name="Ryu T."/>
            <person name="Abdelmohsen U.R."/>
            <person name="Moitinho-Silva L."/>
            <person name="Horn H."/>
            <person name="Ravasi T."/>
            <person name="Hentschel U."/>
        </authorList>
    </citation>
    <scope>NUCLEOTIDE SEQUENCE [LARGE SCALE GENOMIC DNA]</scope>
    <source>
        <strain evidence="8 9">EG49</strain>
    </source>
</reference>
<feature type="modified residue" description="4-aspartylphosphate" evidence="5">
    <location>
        <position position="57"/>
    </location>
</feature>
<dbReference type="SUPFAM" id="SSF46894">
    <property type="entry name" value="C-terminal effector domain of the bipartite response regulators"/>
    <property type="match status" value="1"/>
</dbReference>
<feature type="domain" description="Response regulatory" evidence="7">
    <location>
        <begin position="6"/>
        <end position="122"/>
    </location>
</feature>
<dbReference type="PROSITE" id="PS50043">
    <property type="entry name" value="HTH_LUXR_2"/>
    <property type="match status" value="1"/>
</dbReference>
<dbReference type="CDD" id="cd06170">
    <property type="entry name" value="LuxR_C_like"/>
    <property type="match status" value="1"/>
</dbReference>
<dbReference type="eggNOG" id="COG2197">
    <property type="taxonomic scope" value="Bacteria"/>
</dbReference>
<accession>W7J7I9</accession>
<evidence type="ECO:0000259" key="6">
    <source>
        <dbReference type="PROSITE" id="PS50043"/>
    </source>
</evidence>
<dbReference type="InterPro" id="IPR039420">
    <property type="entry name" value="WalR-like"/>
</dbReference>
<dbReference type="GO" id="GO:0000160">
    <property type="term" value="P:phosphorelay signal transduction system"/>
    <property type="evidence" value="ECO:0007669"/>
    <property type="project" value="InterPro"/>
</dbReference>
<evidence type="ECO:0000256" key="3">
    <source>
        <dbReference type="ARBA" id="ARBA00023125"/>
    </source>
</evidence>
<dbReference type="RefSeq" id="WP_035282201.1">
    <property type="nucleotide sequence ID" value="NZ_AYXG01000093.1"/>
</dbReference>
<dbReference type="SMART" id="SM00448">
    <property type="entry name" value="REC"/>
    <property type="match status" value="1"/>
</dbReference>
<dbReference type="InterPro" id="IPR016032">
    <property type="entry name" value="Sig_transdc_resp-reg_C-effctor"/>
</dbReference>
<dbReference type="AlphaFoldDB" id="W7J7I9"/>
<evidence type="ECO:0000313" key="9">
    <source>
        <dbReference type="Proteomes" id="UP000019277"/>
    </source>
</evidence>
<dbReference type="PANTHER" id="PTHR43214">
    <property type="entry name" value="TWO-COMPONENT RESPONSE REGULATOR"/>
    <property type="match status" value="1"/>
</dbReference>
<organism evidence="8 9">
    <name type="scientific">Actinokineospora spheciospongiae</name>
    <dbReference type="NCBI Taxonomy" id="909613"/>
    <lineage>
        <taxon>Bacteria</taxon>
        <taxon>Bacillati</taxon>
        <taxon>Actinomycetota</taxon>
        <taxon>Actinomycetes</taxon>
        <taxon>Pseudonocardiales</taxon>
        <taxon>Pseudonocardiaceae</taxon>
        <taxon>Actinokineospora</taxon>
    </lineage>
</organism>
<dbReference type="PROSITE" id="PS00622">
    <property type="entry name" value="HTH_LUXR_1"/>
    <property type="match status" value="1"/>
</dbReference>
<dbReference type="GO" id="GO:0003677">
    <property type="term" value="F:DNA binding"/>
    <property type="evidence" value="ECO:0007669"/>
    <property type="project" value="UniProtKB-KW"/>
</dbReference>
<evidence type="ECO:0000313" key="8">
    <source>
        <dbReference type="EMBL" id="EWC62024.1"/>
    </source>
</evidence>
<keyword evidence="2" id="KW-0805">Transcription regulation</keyword>
<dbReference type="InterPro" id="IPR058245">
    <property type="entry name" value="NreC/VraR/RcsB-like_REC"/>
</dbReference>
<comment type="caution">
    <text evidence="8">The sequence shown here is derived from an EMBL/GenBank/DDBJ whole genome shotgun (WGS) entry which is preliminary data.</text>
</comment>
<dbReference type="SMART" id="SM00421">
    <property type="entry name" value="HTH_LUXR"/>
    <property type="match status" value="1"/>
</dbReference>
<name>W7J7I9_9PSEU</name>
<accession>A0A8E2X0J7</accession>
<gene>
    <name evidence="8" type="ORF">UO65_2673</name>
</gene>
<evidence type="ECO:0000256" key="1">
    <source>
        <dbReference type="ARBA" id="ARBA00022553"/>
    </source>
</evidence>
<dbReference type="InterPro" id="IPR011006">
    <property type="entry name" value="CheY-like_superfamily"/>
</dbReference>
<dbReference type="CDD" id="cd17535">
    <property type="entry name" value="REC_NarL-like"/>
    <property type="match status" value="1"/>
</dbReference>
<sequence>MSTPVTVLVADDQAVIREGLVLLLGAHPGIAVVGEAGDGAGAVREVARCGPDVVLMDLNMPGVDGITATAAIRAEFPATQVVVLTTYADDESALRALRAGALGFLTKSASREQIARAVFAAAAGQAVLDGDVQRALLEAASRAPRADAGVAARLTERELDVLDLVAAGLSNRQIAQELALAEATVKTHINRIYTKTGCRDREHAARYSRGGRV</sequence>
<dbReference type="PRINTS" id="PR00038">
    <property type="entry name" value="HTHLUXR"/>
</dbReference>
<evidence type="ECO:0000259" key="7">
    <source>
        <dbReference type="PROSITE" id="PS50110"/>
    </source>
</evidence>
<feature type="domain" description="HTH luxR-type" evidence="6">
    <location>
        <begin position="147"/>
        <end position="212"/>
    </location>
</feature>
<dbReference type="InterPro" id="IPR000792">
    <property type="entry name" value="Tscrpt_reg_LuxR_C"/>
</dbReference>
<dbReference type="GO" id="GO:0006355">
    <property type="term" value="P:regulation of DNA-templated transcription"/>
    <property type="evidence" value="ECO:0007669"/>
    <property type="project" value="InterPro"/>
</dbReference>
<dbReference type="STRING" id="909613.UO65_2673"/>
<dbReference type="InterPro" id="IPR001789">
    <property type="entry name" value="Sig_transdc_resp-reg_receiver"/>
</dbReference>
<dbReference type="PROSITE" id="PS50110">
    <property type="entry name" value="RESPONSE_REGULATORY"/>
    <property type="match status" value="1"/>
</dbReference>
<protein>
    <submittedName>
        <fullName evidence="8">Putative two-component system response regulator</fullName>
    </submittedName>
</protein>
<dbReference type="PANTHER" id="PTHR43214:SF24">
    <property type="entry name" value="TRANSCRIPTIONAL REGULATORY PROTEIN NARL-RELATED"/>
    <property type="match status" value="1"/>
</dbReference>
<evidence type="ECO:0000256" key="4">
    <source>
        <dbReference type="ARBA" id="ARBA00023163"/>
    </source>
</evidence>
<dbReference type="Pfam" id="PF00072">
    <property type="entry name" value="Response_reg"/>
    <property type="match status" value="1"/>
</dbReference>
<keyword evidence="4" id="KW-0804">Transcription</keyword>
<keyword evidence="1 5" id="KW-0597">Phosphoprotein</keyword>
<evidence type="ECO:0000256" key="2">
    <source>
        <dbReference type="ARBA" id="ARBA00023015"/>
    </source>
</evidence>
<evidence type="ECO:0000256" key="5">
    <source>
        <dbReference type="PROSITE-ProRule" id="PRU00169"/>
    </source>
</evidence>
<dbReference type="Gene3D" id="3.40.50.2300">
    <property type="match status" value="1"/>
</dbReference>
<dbReference type="EMBL" id="AYXG01000093">
    <property type="protein sequence ID" value="EWC62024.1"/>
    <property type="molecule type" value="Genomic_DNA"/>
</dbReference>
<dbReference type="Pfam" id="PF00196">
    <property type="entry name" value="GerE"/>
    <property type="match status" value="1"/>
</dbReference>
<keyword evidence="3" id="KW-0238">DNA-binding</keyword>
<proteinExistence type="predicted"/>
<dbReference type="SUPFAM" id="SSF52172">
    <property type="entry name" value="CheY-like"/>
    <property type="match status" value="1"/>
</dbReference>
<dbReference type="Proteomes" id="UP000019277">
    <property type="component" value="Unassembled WGS sequence"/>
</dbReference>